<comment type="function">
    <text evidence="8">Catalyzes the reaction which results in unsaturation at C-7 in the B ring of sterols.</text>
</comment>
<comment type="subcellular location">
    <subcellularLocation>
        <location evidence="1">Endoplasmic reticulum membrane</location>
    </subcellularLocation>
</comment>
<sequence>MKWALTPLLIPLLAILYTQINTINFYRLTPHDLNATVQQSLIQAETTLSALFQQGFPPTSQTNMTHLLSILIPNLTKDHPQLLWNTNWQDPSEWFFNNAGGAMGSMFILHSSITEYIIIFGSAIGTEGHSGRHTADDYFHILQGQQSAYEAGKFEREIYSKGDVHHMKRGVVKQYGMIPESWALEYACGWIPLMLPFGFADGIFSTNDIITLYHTVRITGRETIRNLLAGKI</sequence>
<dbReference type="PANTHER" id="PTHR10868">
    <property type="entry name" value="SIGMA 1-TYPE OPIOID RECEPTOR-RELATED"/>
    <property type="match status" value="1"/>
</dbReference>
<keyword evidence="3" id="KW-0812">Transmembrane</keyword>
<evidence type="ECO:0000256" key="5">
    <source>
        <dbReference type="ARBA" id="ARBA00022989"/>
    </source>
</evidence>
<keyword evidence="10" id="KW-1185">Reference proteome</keyword>
<dbReference type="GO" id="GO:0006696">
    <property type="term" value="P:ergosterol biosynthetic process"/>
    <property type="evidence" value="ECO:0007669"/>
    <property type="project" value="TreeGrafter"/>
</dbReference>
<dbReference type="PANTHER" id="PTHR10868:SF1">
    <property type="entry name" value="SIGMA NON-OPIOID INTRACELLULAR RECEPTOR 1"/>
    <property type="match status" value="1"/>
</dbReference>
<evidence type="ECO:0000313" key="10">
    <source>
        <dbReference type="Proteomes" id="UP000094043"/>
    </source>
</evidence>
<keyword evidence="5" id="KW-1133">Transmembrane helix</keyword>
<protein>
    <recommendedName>
        <fullName evidence="8">C-8 sterol isomerase</fullName>
        <ecNumber evidence="8">5.-.-.-</ecNumber>
    </recommendedName>
    <alternativeName>
        <fullName evidence="8">Delta-8--delta-7 sterol isomerase</fullName>
    </alternativeName>
</protein>
<comment type="pathway">
    <text evidence="7 8">Steroid metabolism; ergosterol biosynthesis.</text>
</comment>
<accession>A0AAJ8JW68</accession>
<evidence type="ECO:0000256" key="6">
    <source>
        <dbReference type="ARBA" id="ARBA00023136"/>
    </source>
</evidence>
<dbReference type="Pfam" id="PF04622">
    <property type="entry name" value="ERG2_Sigma1R"/>
    <property type="match status" value="1"/>
</dbReference>
<dbReference type="InterPro" id="IPR006716">
    <property type="entry name" value="ERG2_sigma1_rcpt-like"/>
</dbReference>
<reference evidence="9" key="1">
    <citation type="submission" date="2016-06" db="EMBL/GenBank/DDBJ databases">
        <authorList>
            <person name="Cuomo C."/>
            <person name="Litvintseva A."/>
            <person name="Heitman J."/>
            <person name="Chen Y."/>
            <person name="Sun S."/>
            <person name="Springer D."/>
            <person name="Dromer F."/>
            <person name="Young S."/>
            <person name="Zeng Q."/>
            <person name="Chapman S."/>
            <person name="Gujja S."/>
            <person name="Saif S."/>
            <person name="Birren B."/>
        </authorList>
    </citation>
    <scope>NUCLEOTIDE SEQUENCE</scope>
    <source>
        <strain evidence="9">CBS 7841</strain>
    </source>
</reference>
<proteinExistence type="inferred from homology"/>
<reference evidence="9" key="3">
    <citation type="submission" date="2024-01" db="EMBL/GenBank/DDBJ databases">
        <authorList>
            <person name="Coelho M.A."/>
            <person name="David-Palma M."/>
            <person name="Shea T."/>
            <person name="Sun S."/>
            <person name="Cuomo C.A."/>
            <person name="Heitman J."/>
        </authorList>
    </citation>
    <scope>NUCLEOTIDE SEQUENCE</scope>
    <source>
        <strain evidence="9">CBS 7841</strain>
    </source>
</reference>
<comment type="similarity">
    <text evidence="2 8">Belongs to the ERG2 family.</text>
</comment>
<dbReference type="EC" id="5.-.-.-" evidence="8"/>
<evidence type="ECO:0000256" key="4">
    <source>
        <dbReference type="ARBA" id="ARBA00022824"/>
    </source>
</evidence>
<evidence type="ECO:0000256" key="2">
    <source>
        <dbReference type="ARBA" id="ARBA00007141"/>
    </source>
</evidence>
<dbReference type="KEGG" id="cdep:91088952"/>
<dbReference type="RefSeq" id="XP_066070217.1">
    <property type="nucleotide sequence ID" value="XM_066214120.1"/>
</dbReference>
<evidence type="ECO:0000256" key="3">
    <source>
        <dbReference type="ARBA" id="ARBA00022692"/>
    </source>
</evidence>
<evidence type="ECO:0000256" key="7">
    <source>
        <dbReference type="ARBA" id="ARBA00029435"/>
    </source>
</evidence>
<dbReference type="GO" id="GO:0005789">
    <property type="term" value="C:endoplasmic reticulum membrane"/>
    <property type="evidence" value="ECO:0007669"/>
    <property type="project" value="UniProtKB-SubCell"/>
</dbReference>
<reference evidence="9" key="2">
    <citation type="journal article" date="2022" name="Elife">
        <title>Obligate sexual reproduction of a homothallic fungus closely related to the Cryptococcus pathogenic species complex.</title>
        <authorList>
            <person name="Passer A.R."/>
            <person name="Clancey S.A."/>
            <person name="Shea T."/>
            <person name="David-Palma M."/>
            <person name="Averette A.F."/>
            <person name="Boekhout T."/>
            <person name="Porcel B.M."/>
            <person name="Nowrousian M."/>
            <person name="Cuomo C.A."/>
            <person name="Sun S."/>
            <person name="Heitman J."/>
            <person name="Coelho M.A."/>
        </authorList>
    </citation>
    <scope>NUCLEOTIDE SEQUENCE</scope>
    <source>
        <strain evidence="9">CBS 7841</strain>
    </source>
</reference>
<gene>
    <name evidence="9" type="ORF">L203_104742</name>
</gene>
<evidence type="ECO:0000256" key="8">
    <source>
        <dbReference type="RuleBase" id="RU368083"/>
    </source>
</evidence>
<name>A0AAJ8JW68_9TREE</name>
<organism evidence="9 10">
    <name type="scientific">Cryptococcus depauperatus CBS 7841</name>
    <dbReference type="NCBI Taxonomy" id="1295531"/>
    <lineage>
        <taxon>Eukaryota</taxon>
        <taxon>Fungi</taxon>
        <taxon>Dikarya</taxon>
        <taxon>Basidiomycota</taxon>
        <taxon>Agaricomycotina</taxon>
        <taxon>Tremellomycetes</taxon>
        <taxon>Tremellales</taxon>
        <taxon>Cryptococcaceae</taxon>
        <taxon>Cryptococcus</taxon>
    </lineage>
</organism>
<dbReference type="GeneID" id="91088952"/>
<dbReference type="EMBL" id="CP143789">
    <property type="protein sequence ID" value="WVN89517.1"/>
    <property type="molecule type" value="Genomic_DNA"/>
</dbReference>
<keyword evidence="6" id="KW-0472">Membrane</keyword>
<evidence type="ECO:0000313" key="9">
    <source>
        <dbReference type="EMBL" id="WVN89517.1"/>
    </source>
</evidence>
<dbReference type="Proteomes" id="UP000094043">
    <property type="component" value="Chromosome 6"/>
</dbReference>
<evidence type="ECO:0000256" key="1">
    <source>
        <dbReference type="ARBA" id="ARBA00004586"/>
    </source>
</evidence>
<dbReference type="AlphaFoldDB" id="A0AAJ8JW68"/>
<keyword evidence="4" id="KW-0256">Endoplasmic reticulum</keyword>